<dbReference type="PANTHER" id="PTHR46401:SF2">
    <property type="entry name" value="GLYCOSYLTRANSFERASE WBBK-RELATED"/>
    <property type="match status" value="1"/>
</dbReference>
<dbReference type="PANTHER" id="PTHR46401">
    <property type="entry name" value="GLYCOSYLTRANSFERASE WBBK-RELATED"/>
    <property type="match status" value="1"/>
</dbReference>
<protein>
    <submittedName>
        <fullName evidence="3">Glycosyl transferase family 1</fullName>
    </submittedName>
</protein>
<evidence type="ECO:0000256" key="1">
    <source>
        <dbReference type="ARBA" id="ARBA00022679"/>
    </source>
</evidence>
<evidence type="ECO:0000259" key="2">
    <source>
        <dbReference type="Pfam" id="PF00534"/>
    </source>
</evidence>
<gene>
    <name evidence="3" type="ORF">PIOMA14_I_0403</name>
</gene>
<reference evidence="3 4" key="1">
    <citation type="journal article" date="2016" name="DNA Res.">
        <title>The complete genome sequencing of Prevotella intermedia strain OMA14 and a subsequent fine-scale, intra-species genomic comparison reveal an unusual amplification of conjugative and mobile transposons and identify a novel Prevotella-lineage-specific repeat.</title>
        <authorList>
            <person name="Naito M."/>
            <person name="Ogura Y."/>
            <person name="Itoh T."/>
            <person name="Shoji M."/>
            <person name="Okamoto M."/>
            <person name="Hayashi T."/>
            <person name="Nakayama K."/>
        </authorList>
    </citation>
    <scope>NUCLEOTIDE SEQUENCE [LARGE SCALE GENOMIC DNA]</scope>
    <source>
        <strain evidence="3 4">OMA14</strain>
    </source>
</reference>
<name>A0A0S3UHD8_PREIN</name>
<evidence type="ECO:0000313" key="4">
    <source>
        <dbReference type="Proteomes" id="UP000217431"/>
    </source>
</evidence>
<accession>A0A0S3UHD8</accession>
<dbReference type="GO" id="GO:0009103">
    <property type="term" value="P:lipopolysaccharide biosynthetic process"/>
    <property type="evidence" value="ECO:0007669"/>
    <property type="project" value="TreeGrafter"/>
</dbReference>
<sequence length="377" mass="44354">MKTNMKKILIDATIIRIEDLYKSLPIYIFRYLASIEKEEYSRYKILVLDEVLDYMKQQYSMFEYIAYNPYTDKMSSNRIIKFIQRCRLYKKTVENSDCQILFVPNDLVTFSSIKTTLKKITVIHDMKSINNRTRFSVNYIINWIYYHQLLSNSNKIVTISNFTKQDLLKLFPRTNLNKMQIIYNSVEILPTRIEIQKDIYNNYILFVNTLIPYKNIMTFLRAFSLIKDKIHQNIIIVGKTTEHWNNEAIPFIQQNGFSHRVVHLENISNGELIQLYQNATLFVTTSLKEGFGYTPIEAAMCGCPVISSTCEALLDTTKELLHYYEPAQDAKILSRKILHVLNNTPSKKELDGIACKYKELYSPEKQYQSFKNIFNSL</sequence>
<evidence type="ECO:0000313" key="3">
    <source>
        <dbReference type="EMBL" id="BAU16911.1"/>
    </source>
</evidence>
<dbReference type="SUPFAM" id="SSF53756">
    <property type="entry name" value="UDP-Glycosyltransferase/glycogen phosphorylase"/>
    <property type="match status" value="1"/>
</dbReference>
<dbReference type="Gene3D" id="3.40.50.2000">
    <property type="entry name" value="Glycogen Phosphorylase B"/>
    <property type="match status" value="2"/>
</dbReference>
<dbReference type="EMBL" id="AP014597">
    <property type="protein sequence ID" value="BAU16911.1"/>
    <property type="molecule type" value="Genomic_DNA"/>
</dbReference>
<dbReference type="InterPro" id="IPR001296">
    <property type="entry name" value="Glyco_trans_1"/>
</dbReference>
<dbReference type="Proteomes" id="UP000217431">
    <property type="component" value="Chromosome I"/>
</dbReference>
<proteinExistence type="predicted"/>
<keyword evidence="1 3" id="KW-0808">Transferase</keyword>
<dbReference type="Pfam" id="PF00534">
    <property type="entry name" value="Glycos_transf_1"/>
    <property type="match status" value="1"/>
</dbReference>
<dbReference type="AlphaFoldDB" id="A0A0S3UHD8"/>
<feature type="domain" description="Glycosyl transferase family 1" evidence="2">
    <location>
        <begin position="201"/>
        <end position="350"/>
    </location>
</feature>
<organism evidence="3 4">
    <name type="scientific">Prevotella intermedia</name>
    <dbReference type="NCBI Taxonomy" id="28131"/>
    <lineage>
        <taxon>Bacteria</taxon>
        <taxon>Pseudomonadati</taxon>
        <taxon>Bacteroidota</taxon>
        <taxon>Bacteroidia</taxon>
        <taxon>Bacteroidales</taxon>
        <taxon>Prevotellaceae</taxon>
        <taxon>Prevotella</taxon>
    </lineage>
</organism>
<dbReference type="GO" id="GO:0016757">
    <property type="term" value="F:glycosyltransferase activity"/>
    <property type="evidence" value="ECO:0007669"/>
    <property type="project" value="InterPro"/>
</dbReference>